<accession>A0A7R8WRC9</accession>
<dbReference type="PANTHER" id="PTHR10663">
    <property type="entry name" value="GUANYL-NUCLEOTIDE EXCHANGE FACTOR"/>
    <property type="match status" value="1"/>
</dbReference>
<feature type="compositionally biased region" description="Low complexity" evidence="1">
    <location>
        <begin position="367"/>
        <end position="391"/>
    </location>
</feature>
<dbReference type="SUPFAM" id="SSF48371">
    <property type="entry name" value="ARM repeat"/>
    <property type="match status" value="1"/>
</dbReference>
<feature type="region of interest" description="Disordered" evidence="1">
    <location>
        <begin position="229"/>
        <end position="321"/>
    </location>
</feature>
<gene>
    <name evidence="3" type="ORF">CTOB1V02_LOCUS10939</name>
</gene>
<dbReference type="InterPro" id="IPR032629">
    <property type="entry name" value="DCB_dom"/>
</dbReference>
<dbReference type="AlphaFoldDB" id="A0A7R8WRC9"/>
<protein>
    <recommendedName>
        <fullName evidence="2">Mon2/Sec7/BIG1-like dimerisation and cyclophilin-binding domain-containing protein</fullName>
    </recommendedName>
</protein>
<evidence type="ECO:0000256" key="1">
    <source>
        <dbReference type="SAM" id="MobiDB-lite"/>
    </source>
</evidence>
<evidence type="ECO:0000259" key="2">
    <source>
        <dbReference type="Pfam" id="PF16213"/>
    </source>
</evidence>
<dbReference type="Pfam" id="PF16213">
    <property type="entry name" value="DCB"/>
    <property type="match status" value="1"/>
</dbReference>
<feature type="non-terminal residue" evidence="3">
    <location>
        <position position="451"/>
    </location>
</feature>
<sequence length="451" mass="47619">MPSRGGNLRLVSHAMLFIIRSLQKILRERDIKRSSLSALRESCEAALESLKANVTSEGEEISEGTSPALPVPRSPTRPPIVTLDQFIEPFVLALEAKSPRIVCTALDGLQKLIAYGHITGNEPDPKDKTKKAIDRIVEKVCACFVNSNTDEEVQLQVLKCLLTLLTASNVEVHEASLVLCIRTCYNVYLGSRVLVNQTTAKATLTQMMNVIFQRMEIKSEETWKVRPVGHRTPLVESGGVSSGETASLSSLPNGDVHASQGLAENGLNHSSSSPKTGRVSGAGDGSASCGSTNGVLPPSPPETTPSPLDSSPNSSTLGESDEVISEIVSDIICTAVTQASTKEGGVSLAPPHPVSTNHVTATPPPGSSLKSSTSTSSIATTGGKSTASGTTVGHPDPRSHEHRSKVLSLQLLLGILQHAGQWDPPKSRTWGFLALYPPLGINCSSGSCNTQ</sequence>
<evidence type="ECO:0000313" key="3">
    <source>
        <dbReference type="EMBL" id="CAD7233116.1"/>
    </source>
</evidence>
<dbReference type="PANTHER" id="PTHR10663:SF375">
    <property type="entry name" value="LD29171P"/>
    <property type="match status" value="1"/>
</dbReference>
<organism evidence="3">
    <name type="scientific">Cyprideis torosa</name>
    <dbReference type="NCBI Taxonomy" id="163714"/>
    <lineage>
        <taxon>Eukaryota</taxon>
        <taxon>Metazoa</taxon>
        <taxon>Ecdysozoa</taxon>
        <taxon>Arthropoda</taxon>
        <taxon>Crustacea</taxon>
        <taxon>Oligostraca</taxon>
        <taxon>Ostracoda</taxon>
        <taxon>Podocopa</taxon>
        <taxon>Podocopida</taxon>
        <taxon>Cytherocopina</taxon>
        <taxon>Cytheroidea</taxon>
        <taxon>Cytherideidae</taxon>
        <taxon>Cyprideis</taxon>
    </lineage>
</organism>
<feature type="domain" description="Mon2/Sec7/BIG1-like dimerisation and cyclophilin-binding" evidence="2">
    <location>
        <begin position="35"/>
        <end position="217"/>
    </location>
</feature>
<reference evidence="3" key="1">
    <citation type="submission" date="2020-11" db="EMBL/GenBank/DDBJ databases">
        <authorList>
            <person name="Tran Van P."/>
        </authorList>
    </citation>
    <scope>NUCLEOTIDE SEQUENCE</scope>
</reference>
<dbReference type="EMBL" id="OB665668">
    <property type="protein sequence ID" value="CAD7233116.1"/>
    <property type="molecule type" value="Genomic_DNA"/>
</dbReference>
<feature type="region of interest" description="Disordered" evidence="1">
    <location>
        <begin position="343"/>
        <end position="400"/>
    </location>
</feature>
<feature type="region of interest" description="Disordered" evidence="1">
    <location>
        <begin position="54"/>
        <end position="74"/>
    </location>
</feature>
<dbReference type="InterPro" id="IPR016024">
    <property type="entry name" value="ARM-type_fold"/>
</dbReference>
<dbReference type="OrthoDB" id="8006152at2759"/>
<proteinExistence type="predicted"/>
<name>A0A7R8WRC9_9CRUS</name>
<feature type="compositionally biased region" description="Polar residues" evidence="1">
    <location>
        <begin position="242"/>
        <end position="252"/>
    </location>
</feature>